<protein>
    <submittedName>
        <fullName evidence="1">Uncharacterized protein</fullName>
    </submittedName>
</protein>
<reference evidence="2" key="1">
    <citation type="submission" date="2017-09" db="EMBL/GenBank/DDBJ databases">
        <title>Depth-based differentiation of microbial function through sediment-hosted aquifers and enrichment of novel symbionts in the deep terrestrial subsurface.</title>
        <authorList>
            <person name="Probst A.J."/>
            <person name="Ladd B."/>
            <person name="Jarett J.K."/>
            <person name="Geller-Mcgrath D.E."/>
            <person name="Sieber C.M.K."/>
            <person name="Emerson J.B."/>
            <person name="Anantharaman K."/>
            <person name="Thomas B.C."/>
            <person name="Malmstrom R."/>
            <person name="Stieglmeier M."/>
            <person name="Klingl A."/>
            <person name="Woyke T."/>
            <person name="Ryan C.M."/>
            <person name="Banfield J.F."/>
        </authorList>
    </citation>
    <scope>NUCLEOTIDE SEQUENCE [LARGE SCALE GENOMIC DNA]</scope>
</reference>
<proteinExistence type="predicted"/>
<comment type="caution">
    <text evidence="1">The sequence shown here is derived from an EMBL/GenBank/DDBJ whole genome shotgun (WGS) entry which is preliminary data.</text>
</comment>
<evidence type="ECO:0000313" key="2">
    <source>
        <dbReference type="Proteomes" id="UP000229784"/>
    </source>
</evidence>
<organism evidence="1 2">
    <name type="scientific">bacterium (Candidatus Gribaldobacteria) CG08_land_8_20_14_0_20_39_15</name>
    <dbReference type="NCBI Taxonomy" id="2014273"/>
    <lineage>
        <taxon>Bacteria</taxon>
        <taxon>Candidatus Gribaldobacteria</taxon>
    </lineage>
</organism>
<name>A0A2M6XUL4_9BACT</name>
<dbReference type="AlphaFoldDB" id="A0A2M6XUL4"/>
<evidence type="ECO:0000313" key="1">
    <source>
        <dbReference type="EMBL" id="PIU15392.1"/>
    </source>
</evidence>
<dbReference type="Proteomes" id="UP000229784">
    <property type="component" value="Unassembled WGS sequence"/>
</dbReference>
<dbReference type="EMBL" id="PEXQ01000043">
    <property type="protein sequence ID" value="PIU15392.1"/>
    <property type="molecule type" value="Genomic_DNA"/>
</dbReference>
<gene>
    <name evidence="1" type="ORF">COT20_01735</name>
</gene>
<sequence>MNKENKLPSQVNNLLLGLNEEQLKELNYKVVERLKLIHRAKSVMSMAKFNLLDRVYFIHSGEKKISTVIRLNPRSVTVRLDNGHEWRIAPEFLTKI</sequence>
<accession>A0A2M6XUL4</accession>